<proteinExistence type="predicted"/>
<reference evidence="1" key="1">
    <citation type="submission" date="2022-04" db="EMBL/GenBank/DDBJ databases">
        <title>Genome of the entomopathogenic fungus Entomophthora muscae.</title>
        <authorList>
            <person name="Elya C."/>
            <person name="Lovett B.R."/>
            <person name="Lee E."/>
            <person name="Macias A.M."/>
            <person name="Hajek A.E."/>
            <person name="De Bivort B.L."/>
            <person name="Kasson M.T."/>
            <person name="De Fine Licht H.H."/>
            <person name="Stajich J.E."/>
        </authorList>
    </citation>
    <scope>NUCLEOTIDE SEQUENCE</scope>
    <source>
        <strain evidence="1">Berkeley</strain>
    </source>
</reference>
<accession>A0ACC2UJY3</accession>
<comment type="caution">
    <text evidence="1">The sequence shown here is derived from an EMBL/GenBank/DDBJ whole genome shotgun (WGS) entry which is preliminary data.</text>
</comment>
<gene>
    <name evidence="1" type="ORF">DSO57_1034980</name>
</gene>
<evidence type="ECO:0000313" key="2">
    <source>
        <dbReference type="Proteomes" id="UP001165960"/>
    </source>
</evidence>
<dbReference type="Proteomes" id="UP001165960">
    <property type="component" value="Unassembled WGS sequence"/>
</dbReference>
<protein>
    <submittedName>
        <fullName evidence="1">Uncharacterized protein</fullName>
    </submittedName>
</protein>
<name>A0ACC2UJY3_9FUNG</name>
<keyword evidence="2" id="KW-1185">Reference proteome</keyword>
<dbReference type="EMBL" id="QTSX02000300">
    <property type="protein sequence ID" value="KAJ9087247.1"/>
    <property type="molecule type" value="Genomic_DNA"/>
</dbReference>
<evidence type="ECO:0000313" key="1">
    <source>
        <dbReference type="EMBL" id="KAJ9087247.1"/>
    </source>
</evidence>
<sequence>MGNNPSCLLQLPTSLLISGEALVNILTCNDLDLYSLDHTLFAPLVEEVPTPSPPLLENEDFVPPLTPKVLVCAPWLLTGLVLMGLNAYFSQLSLVSSLWSPLREAVPVICWVASWWLVSPRWEPNLVSLAPFSHSYITHLLYQMKSVYF</sequence>
<organism evidence="1 2">
    <name type="scientific">Entomophthora muscae</name>
    <dbReference type="NCBI Taxonomy" id="34485"/>
    <lineage>
        <taxon>Eukaryota</taxon>
        <taxon>Fungi</taxon>
        <taxon>Fungi incertae sedis</taxon>
        <taxon>Zoopagomycota</taxon>
        <taxon>Entomophthoromycotina</taxon>
        <taxon>Entomophthoromycetes</taxon>
        <taxon>Entomophthorales</taxon>
        <taxon>Entomophthoraceae</taxon>
        <taxon>Entomophthora</taxon>
    </lineage>
</organism>